<feature type="transmembrane region" description="Helical" evidence="2">
    <location>
        <begin position="72"/>
        <end position="92"/>
    </location>
</feature>
<reference evidence="3 4" key="1">
    <citation type="submission" date="2018-06" db="EMBL/GenBank/DDBJ databases">
        <title>Genomic Encyclopedia of Archaeal and Bacterial Type Strains, Phase II (KMG-II): from individual species to whole genera.</title>
        <authorList>
            <person name="Goeker M."/>
        </authorList>
    </citation>
    <scope>NUCLEOTIDE SEQUENCE [LARGE SCALE GENOMIC DNA]</scope>
    <source>
        <strain evidence="3 4">DSM 24464</strain>
    </source>
</reference>
<evidence type="ECO:0000313" key="4">
    <source>
        <dbReference type="Proteomes" id="UP000248703"/>
    </source>
</evidence>
<feature type="transmembrane region" description="Helical" evidence="2">
    <location>
        <begin position="12"/>
        <end position="31"/>
    </location>
</feature>
<evidence type="ECO:0000313" key="3">
    <source>
        <dbReference type="EMBL" id="RAJ16267.1"/>
    </source>
</evidence>
<protein>
    <submittedName>
        <fullName evidence="3">Uncharacterized protein</fullName>
    </submittedName>
</protein>
<keyword evidence="4" id="KW-1185">Reference proteome</keyword>
<dbReference type="Proteomes" id="UP000248703">
    <property type="component" value="Unassembled WGS sequence"/>
</dbReference>
<keyword evidence="1" id="KW-0175">Coiled coil</keyword>
<dbReference type="AlphaFoldDB" id="A0A327RRB6"/>
<gene>
    <name evidence="3" type="ORF">LY08_01125</name>
</gene>
<evidence type="ECO:0000256" key="1">
    <source>
        <dbReference type="SAM" id="Coils"/>
    </source>
</evidence>
<name>A0A327RRB6_9FLAO</name>
<feature type="transmembrane region" description="Helical" evidence="2">
    <location>
        <begin position="37"/>
        <end position="60"/>
    </location>
</feature>
<dbReference type="RefSeq" id="WP_111659462.1">
    <property type="nucleotide sequence ID" value="NZ_QLLO01000003.1"/>
</dbReference>
<dbReference type="EMBL" id="QLLO01000003">
    <property type="protein sequence ID" value="RAJ16267.1"/>
    <property type="molecule type" value="Genomic_DNA"/>
</dbReference>
<keyword evidence="2" id="KW-1133">Transmembrane helix</keyword>
<accession>A0A327RRB6</accession>
<evidence type="ECO:0000256" key="2">
    <source>
        <dbReference type="SAM" id="Phobius"/>
    </source>
</evidence>
<feature type="coiled-coil region" evidence="1">
    <location>
        <begin position="552"/>
        <end position="584"/>
    </location>
</feature>
<comment type="caution">
    <text evidence="3">The sequence shown here is derived from an EMBL/GenBank/DDBJ whole genome shotgun (WGS) entry which is preliminary data.</text>
</comment>
<keyword evidence="2" id="KW-0472">Membrane</keyword>
<organism evidence="3 4">
    <name type="scientific">Olleya aquimaris</name>
    <dbReference type="NCBI Taxonomy" id="639310"/>
    <lineage>
        <taxon>Bacteria</taxon>
        <taxon>Pseudomonadati</taxon>
        <taxon>Bacteroidota</taxon>
        <taxon>Flavobacteriia</taxon>
        <taxon>Flavobacteriales</taxon>
        <taxon>Flavobacteriaceae</taxon>
    </lineage>
</organism>
<sequence length="586" mass="67362">MIKNYWNRGGKQKVIVIILSLIVIGLLFFLRDDYQPLLLFIRKYIFIILLSALVLVLGLRSFRRSASTGNRLGILGLLLVFFGLLYVGGWHFQLYDYMKTYNVFNDLNKVEIDELPLTQNERIQPLRNIFSMANESVGETKDVSLPHLVRIGDENKWTMAIQPTEKYIWQGISDNTEEVFAVSSTTPFPRFSNENRIPVTFSIGESLKFSRNTYNAVVQRFNPWMLFNYEPSDTFYMKNDEGQWVEVVSLIKWKGFFFPYPTFGGVMVIDNGAHDFNDYIERVTIGKGTFIAPEELKNHTYLTRQNTLSEKVSRLQAESLKFLGGFSDPLPWNMETAVKIPDLPDDQNQQPFVTDFDFSESKSDAYSGLYHWFGLEPVGDERTSLTFSVFVPADGTNTLYYYDHASKKQGYAGVSAMPLKVIESRKEYDWSVNKPVEFRPYIKNIAGRKRMFFLGTISSIKEEGSQFDGSATPDLALIDSEYRDVVWIDAKHPSQWDKTVYNQLNEAWRASEGIGNYFQDDNTMLDALSDIEDKVVSIDSTLTNTSNKDLTVEELKAQIDSIKKARQQSEVERLQRELDSLKALEN</sequence>
<keyword evidence="2" id="KW-0812">Transmembrane</keyword>
<dbReference type="OrthoDB" id="1194849at2"/>
<proteinExistence type="predicted"/>